<keyword evidence="4" id="KW-1185">Reference proteome</keyword>
<organism evidence="3 4">
    <name type="scientific">Paramecium primaurelia</name>
    <dbReference type="NCBI Taxonomy" id="5886"/>
    <lineage>
        <taxon>Eukaryota</taxon>
        <taxon>Sar</taxon>
        <taxon>Alveolata</taxon>
        <taxon>Ciliophora</taxon>
        <taxon>Intramacronucleata</taxon>
        <taxon>Oligohymenophorea</taxon>
        <taxon>Peniculida</taxon>
        <taxon>Parameciidae</taxon>
        <taxon>Paramecium</taxon>
    </lineage>
</organism>
<dbReference type="InterPro" id="IPR011021">
    <property type="entry name" value="Arrestin-like_N"/>
</dbReference>
<dbReference type="AlphaFoldDB" id="A0A8S1Q105"/>
<reference evidence="3" key="1">
    <citation type="submission" date="2021-01" db="EMBL/GenBank/DDBJ databases">
        <authorList>
            <consortium name="Genoscope - CEA"/>
            <person name="William W."/>
        </authorList>
    </citation>
    <scope>NUCLEOTIDE SEQUENCE</scope>
</reference>
<dbReference type="OMA" id="NSTHHRD"/>
<sequence>MGNKSGSEFGGIMIRTEKSLYFAGDVVKGNIYLHIIKPGYHGNVVQFSIVGKEKTRWTTGSGKHRTTHYGKNVFHRDTVVINTFLNENLMVGQFVFPFELHLPPNLPGSFHYHQHILASLNYKVKARVISTSNSINDIKNKQEIIIREPIKEVLQVSSKQETAYLRTWCCKEQGSSSISAKVAKNLYFPAEFVQITYDIDNSDCKLNIENVDVIIVNRLNIKSNSGSSCHMEFKLSALSHNGIQKGMKIQPSAQIGCSLQLVNAQHPEIVLTPSTTGNFVNSSYYVKISPNYEGCTCCSTKPIVLVPITVLAVLPQDYLEPIAQQPDNWQPQSFQPLIIKSNNVDPFNNNNNNLNKMANPMNS</sequence>
<dbReference type="PANTHER" id="PTHR11188">
    <property type="entry name" value="ARRESTIN DOMAIN CONTAINING PROTEIN"/>
    <property type="match status" value="1"/>
</dbReference>
<dbReference type="Proteomes" id="UP000688137">
    <property type="component" value="Unassembled WGS sequence"/>
</dbReference>
<evidence type="ECO:0000313" key="4">
    <source>
        <dbReference type="Proteomes" id="UP000688137"/>
    </source>
</evidence>
<gene>
    <name evidence="3" type="ORF">PPRIM_AZ9-3.1.T1400009</name>
</gene>
<evidence type="ECO:0000259" key="2">
    <source>
        <dbReference type="Pfam" id="PF02752"/>
    </source>
</evidence>
<accession>A0A8S1Q105</accession>
<protein>
    <recommendedName>
        <fullName evidence="5">Arrestin C-terminal-like domain-containing protein</fullName>
    </recommendedName>
</protein>
<dbReference type="InterPro" id="IPR011022">
    <property type="entry name" value="Arrestin_C-like"/>
</dbReference>
<dbReference type="GO" id="GO:0015031">
    <property type="term" value="P:protein transport"/>
    <property type="evidence" value="ECO:0007669"/>
    <property type="project" value="TreeGrafter"/>
</dbReference>
<dbReference type="PANTHER" id="PTHR11188:SF17">
    <property type="entry name" value="FI21816P1"/>
    <property type="match status" value="1"/>
</dbReference>
<evidence type="ECO:0008006" key="5">
    <source>
        <dbReference type="Google" id="ProtNLM"/>
    </source>
</evidence>
<proteinExistence type="predicted"/>
<evidence type="ECO:0000259" key="1">
    <source>
        <dbReference type="Pfam" id="PF00339"/>
    </source>
</evidence>
<name>A0A8S1Q105_PARPR</name>
<feature type="domain" description="Arrestin-like N-terminal" evidence="1">
    <location>
        <begin position="14"/>
        <end position="145"/>
    </location>
</feature>
<feature type="domain" description="Arrestin C-terminal-like" evidence="2">
    <location>
        <begin position="173"/>
        <end position="312"/>
    </location>
</feature>
<comment type="caution">
    <text evidence="3">The sequence shown here is derived from an EMBL/GenBank/DDBJ whole genome shotgun (WGS) entry which is preliminary data.</text>
</comment>
<dbReference type="InterPro" id="IPR050357">
    <property type="entry name" value="Arrestin_domain-protein"/>
</dbReference>
<dbReference type="Pfam" id="PF00339">
    <property type="entry name" value="Arrestin_N"/>
    <property type="match status" value="1"/>
</dbReference>
<dbReference type="EMBL" id="CAJJDM010000144">
    <property type="protein sequence ID" value="CAD8109170.1"/>
    <property type="molecule type" value="Genomic_DNA"/>
</dbReference>
<dbReference type="Pfam" id="PF02752">
    <property type="entry name" value="Arrestin_C"/>
    <property type="match status" value="1"/>
</dbReference>
<evidence type="ECO:0000313" key="3">
    <source>
        <dbReference type="EMBL" id="CAD8109170.1"/>
    </source>
</evidence>
<dbReference type="GO" id="GO:0005737">
    <property type="term" value="C:cytoplasm"/>
    <property type="evidence" value="ECO:0007669"/>
    <property type="project" value="TreeGrafter"/>
</dbReference>